<dbReference type="InterPro" id="IPR016292">
    <property type="entry name" value="Epoxide_hydrolase"/>
</dbReference>
<feature type="chain" id="PRO_5045474760" evidence="4">
    <location>
        <begin position="27"/>
        <end position="428"/>
    </location>
</feature>
<keyword evidence="2" id="KW-0058">Aromatic hydrocarbons catabolism</keyword>
<dbReference type="InterPro" id="IPR029058">
    <property type="entry name" value="AB_hydrolase_fold"/>
</dbReference>
<dbReference type="Pfam" id="PF06441">
    <property type="entry name" value="EHN"/>
    <property type="match status" value="1"/>
</dbReference>
<evidence type="ECO:0000256" key="1">
    <source>
        <dbReference type="ARBA" id="ARBA00010088"/>
    </source>
</evidence>
<evidence type="ECO:0000259" key="5">
    <source>
        <dbReference type="Pfam" id="PF06441"/>
    </source>
</evidence>
<dbReference type="InterPro" id="IPR010497">
    <property type="entry name" value="Epoxide_hydro_N"/>
</dbReference>
<reference evidence="6 7" key="1">
    <citation type="submission" date="2023-05" db="EMBL/GenBank/DDBJ databases">
        <title>Draft genome of Paenibacillus sp. CCS26.</title>
        <authorList>
            <person name="Akita H."/>
            <person name="Shinto Y."/>
            <person name="Kimura Z."/>
        </authorList>
    </citation>
    <scope>NUCLEOTIDE SEQUENCE [LARGE SCALE GENOMIC DNA]</scope>
    <source>
        <strain evidence="6 7">CCS26</strain>
    </source>
</reference>
<keyword evidence="3 6" id="KW-0378">Hydrolase</keyword>
<dbReference type="Proteomes" id="UP001285921">
    <property type="component" value="Unassembled WGS sequence"/>
</dbReference>
<gene>
    <name evidence="6" type="ORF">PghCCS26_03520</name>
</gene>
<dbReference type="PANTHER" id="PTHR21661:SF35">
    <property type="entry name" value="EPOXIDE HYDROLASE"/>
    <property type="match status" value="1"/>
</dbReference>
<dbReference type="GO" id="GO:0016787">
    <property type="term" value="F:hydrolase activity"/>
    <property type="evidence" value="ECO:0007669"/>
    <property type="project" value="UniProtKB-KW"/>
</dbReference>
<dbReference type="PIRSF" id="PIRSF001112">
    <property type="entry name" value="Epoxide_hydrolase"/>
    <property type="match status" value="1"/>
</dbReference>
<comment type="similarity">
    <text evidence="1">Belongs to the peptidase S33 family.</text>
</comment>
<dbReference type="PRINTS" id="PR00412">
    <property type="entry name" value="EPOXHYDRLASE"/>
</dbReference>
<sequence>MNKKLSLTLMVLLSLRLMVPGLNANAAQIPKAVSEPSPSTAIRPFQVHIPEAELTQLRKRINETKWPDRETVQDQSQGTQLDTMKELARYWANGYEWRKFEAKLNGYPQYITNIDGLDIHFIHVRSKHKGALPIILTHGWPGSFIEMMKIIDPLTNPTAYGGKASDAFDVVIPSLPGYGFSEKPTEPGWGPDKIASAWIELMKRLGYAKYVAQGGDWGALVTDLMAVQAPEGLIGIHSNMPGTVPADIARTLQCGDPMPAGLSPAEKRAYEQLAAFNKHLGYADLMGTRPQTLTALADSPIGLAAFMLDHDDKSLKLMSDAFRGKPRGLSRDDILDDVSLYWLTNTAISSARLYWENKYPFFGVKGVKLPVAISVFPDELYEAPLSWSKQAYPKLFYYNVLDKGGHFAAWEQPELFTNELRSAFGKLR</sequence>
<dbReference type="RefSeq" id="WP_317978594.1">
    <property type="nucleotide sequence ID" value="NZ_BTCL01000001.1"/>
</dbReference>
<protein>
    <submittedName>
        <fullName evidence="6">Hydrolase</fullName>
    </submittedName>
</protein>
<dbReference type="PANTHER" id="PTHR21661">
    <property type="entry name" value="EPOXIDE HYDROLASE 1-RELATED"/>
    <property type="match status" value="1"/>
</dbReference>
<feature type="domain" description="Epoxide hydrolase N-terminal" evidence="5">
    <location>
        <begin position="42"/>
        <end position="147"/>
    </location>
</feature>
<dbReference type="SUPFAM" id="SSF53474">
    <property type="entry name" value="alpha/beta-Hydrolases"/>
    <property type="match status" value="1"/>
</dbReference>
<feature type="signal peptide" evidence="4">
    <location>
        <begin position="1"/>
        <end position="26"/>
    </location>
</feature>
<dbReference type="EMBL" id="BTCL01000001">
    <property type="protein sequence ID" value="GMK43225.1"/>
    <property type="molecule type" value="Genomic_DNA"/>
</dbReference>
<evidence type="ECO:0000256" key="4">
    <source>
        <dbReference type="SAM" id="SignalP"/>
    </source>
</evidence>
<evidence type="ECO:0000313" key="7">
    <source>
        <dbReference type="Proteomes" id="UP001285921"/>
    </source>
</evidence>
<keyword evidence="4" id="KW-0732">Signal</keyword>
<dbReference type="Gene3D" id="3.40.50.1820">
    <property type="entry name" value="alpha/beta hydrolase"/>
    <property type="match status" value="1"/>
</dbReference>
<name>A0ABQ6NF94_9BACL</name>
<accession>A0ABQ6NF94</accession>
<comment type="caution">
    <text evidence="6">The sequence shown here is derived from an EMBL/GenBank/DDBJ whole genome shotgun (WGS) entry which is preliminary data.</text>
</comment>
<evidence type="ECO:0000256" key="2">
    <source>
        <dbReference type="ARBA" id="ARBA00022797"/>
    </source>
</evidence>
<evidence type="ECO:0000256" key="3">
    <source>
        <dbReference type="ARBA" id="ARBA00022801"/>
    </source>
</evidence>
<evidence type="ECO:0000313" key="6">
    <source>
        <dbReference type="EMBL" id="GMK43225.1"/>
    </source>
</evidence>
<dbReference type="InterPro" id="IPR000639">
    <property type="entry name" value="Epox_hydrolase-like"/>
</dbReference>
<organism evidence="6 7">
    <name type="scientific">Paenibacillus glycanilyticus</name>
    <dbReference type="NCBI Taxonomy" id="126569"/>
    <lineage>
        <taxon>Bacteria</taxon>
        <taxon>Bacillati</taxon>
        <taxon>Bacillota</taxon>
        <taxon>Bacilli</taxon>
        <taxon>Bacillales</taxon>
        <taxon>Paenibacillaceae</taxon>
        <taxon>Paenibacillus</taxon>
    </lineage>
</organism>
<proteinExistence type="inferred from homology"/>
<keyword evidence="7" id="KW-1185">Reference proteome</keyword>